<dbReference type="EMBL" id="JRHH01000005">
    <property type="protein sequence ID" value="KGD67417.1"/>
    <property type="molecule type" value="Genomic_DNA"/>
</dbReference>
<reference evidence="2 3" key="1">
    <citation type="submission" date="2014-09" db="EMBL/GenBank/DDBJ databases">
        <title>Whole Genome Shotgun of Flavobacterium aquatile LMG 4008.</title>
        <authorList>
            <person name="Gale A.N."/>
            <person name="Pipes S.E."/>
            <person name="Newman J.D."/>
        </authorList>
    </citation>
    <scope>NUCLEOTIDE SEQUENCE [LARGE SCALE GENOMIC DNA]</scope>
    <source>
        <strain evidence="2 3">LMG 4008</strain>
    </source>
</reference>
<dbReference type="RefSeq" id="WP_035128222.1">
    <property type="nucleotide sequence ID" value="NZ_JRHH01000005.1"/>
</dbReference>
<feature type="chain" id="PRO_5001910432" evidence="1">
    <location>
        <begin position="21"/>
        <end position="143"/>
    </location>
</feature>
<dbReference type="OrthoDB" id="799522at2"/>
<dbReference type="eggNOG" id="ENOG5032SGC">
    <property type="taxonomic scope" value="Bacteria"/>
</dbReference>
<protein>
    <submittedName>
        <fullName evidence="2">Uncharacterized protein</fullName>
    </submittedName>
</protein>
<feature type="signal peptide" evidence="1">
    <location>
        <begin position="1"/>
        <end position="20"/>
    </location>
</feature>
<organism evidence="2 3">
    <name type="scientific">Flavobacterium aquatile LMG 4008 = ATCC 11947</name>
    <dbReference type="NCBI Taxonomy" id="1453498"/>
    <lineage>
        <taxon>Bacteria</taxon>
        <taxon>Pseudomonadati</taxon>
        <taxon>Bacteroidota</taxon>
        <taxon>Flavobacteriia</taxon>
        <taxon>Flavobacteriales</taxon>
        <taxon>Flavobacteriaceae</taxon>
        <taxon>Flavobacterium</taxon>
    </lineage>
</organism>
<keyword evidence="3" id="KW-1185">Reference proteome</keyword>
<dbReference type="STRING" id="1453498.LG45_14510"/>
<accession>A0A095SS37</accession>
<evidence type="ECO:0000256" key="1">
    <source>
        <dbReference type="SAM" id="SignalP"/>
    </source>
</evidence>
<evidence type="ECO:0000313" key="2">
    <source>
        <dbReference type="EMBL" id="KGD67417.1"/>
    </source>
</evidence>
<evidence type="ECO:0000313" key="3">
    <source>
        <dbReference type="Proteomes" id="UP000029554"/>
    </source>
</evidence>
<keyword evidence="1" id="KW-0732">Signal</keyword>
<comment type="caution">
    <text evidence="2">The sequence shown here is derived from an EMBL/GenBank/DDBJ whole genome shotgun (WGS) entry which is preliminary data.</text>
</comment>
<dbReference type="AlphaFoldDB" id="A0A095SS37"/>
<dbReference type="Proteomes" id="UP000029554">
    <property type="component" value="Unassembled WGS sequence"/>
</dbReference>
<gene>
    <name evidence="2" type="ORF">LG45_14510</name>
</gene>
<sequence length="143" mass="16532">MKAIKYLVLGLLISSFNMQAQVNVNVNLGTPPVWAPADRVAVQYYYLPEIDAYYDVPAERFIYVRNGGWYRSAALPARYRGYNLRGANVVYLTDYRGNAPYVYHKNHKVKYRKNAKIYVVKERKYKENNGKGRGKGNGKGRRD</sequence>
<name>A0A095SS37_9FLAO</name>
<proteinExistence type="predicted"/>